<protein>
    <submittedName>
        <fullName evidence="1">Uncharacterized protein</fullName>
    </submittedName>
</protein>
<dbReference type="AlphaFoldDB" id="A0A660C661"/>
<proteinExistence type="predicted"/>
<dbReference type="Proteomes" id="UP000317303">
    <property type="component" value="Unassembled WGS sequence"/>
</dbReference>
<accession>A0A660C661</accession>
<gene>
    <name evidence="1" type="ORF">JD82_00810</name>
</gene>
<keyword evidence="2" id="KW-1185">Reference proteome</keyword>
<dbReference type="EMBL" id="VLJV01000001">
    <property type="protein sequence ID" value="TWH18988.1"/>
    <property type="molecule type" value="Genomic_DNA"/>
</dbReference>
<name>A0A660C661_9PSEU</name>
<dbReference type="RefSeq" id="WP_030533972.1">
    <property type="nucleotide sequence ID" value="NZ_JOIJ01000021.1"/>
</dbReference>
<evidence type="ECO:0000313" key="1">
    <source>
        <dbReference type="EMBL" id="TWH18988.1"/>
    </source>
</evidence>
<reference evidence="1 2" key="1">
    <citation type="submission" date="2019-07" db="EMBL/GenBank/DDBJ databases">
        <title>R&amp;d 2014.</title>
        <authorList>
            <person name="Klenk H.-P."/>
        </authorList>
    </citation>
    <scope>NUCLEOTIDE SEQUENCE [LARGE SCALE GENOMIC DNA]</scope>
    <source>
        <strain evidence="1 2">DSM 43194</strain>
    </source>
</reference>
<sequence>MPVLAGAEPLPRSGTSGTGVLLCDGFTGRPASMRPRGEQADRNGCATWEPQAGIGGIGTDPSTDSHPVLQSSVHVATLESDAPVIFERSVEFVRAVRQVGTK</sequence>
<organism evidence="1 2">
    <name type="scientific">Prauserella rugosa</name>
    <dbReference type="NCBI Taxonomy" id="43354"/>
    <lineage>
        <taxon>Bacteria</taxon>
        <taxon>Bacillati</taxon>
        <taxon>Actinomycetota</taxon>
        <taxon>Actinomycetes</taxon>
        <taxon>Pseudonocardiales</taxon>
        <taxon>Pseudonocardiaceae</taxon>
        <taxon>Prauserella</taxon>
    </lineage>
</organism>
<evidence type="ECO:0000313" key="2">
    <source>
        <dbReference type="Proteomes" id="UP000317303"/>
    </source>
</evidence>
<comment type="caution">
    <text evidence="1">The sequence shown here is derived from an EMBL/GenBank/DDBJ whole genome shotgun (WGS) entry which is preliminary data.</text>
</comment>